<dbReference type="PANTHER" id="PTHR13325">
    <property type="entry name" value="PROTEASE M50 MEMBRANE-BOUND TRANSCRIPTION FACTOR SITE 2 PROTEASE"/>
    <property type="match status" value="1"/>
</dbReference>
<feature type="transmembrane region" description="Helical" evidence="2">
    <location>
        <begin position="365"/>
        <end position="388"/>
    </location>
</feature>
<dbReference type="Gene3D" id="2.40.30.170">
    <property type="match status" value="1"/>
</dbReference>
<keyword evidence="2" id="KW-1133">Transmembrane helix</keyword>
<gene>
    <name evidence="4" type="ORF">Pan44_18180</name>
</gene>
<dbReference type="GO" id="GO:0031293">
    <property type="term" value="P:membrane protein intracellular domain proteolysis"/>
    <property type="evidence" value="ECO:0007669"/>
    <property type="project" value="TreeGrafter"/>
</dbReference>
<sequence>MQLDSTNSAQLTSSQRPVPLVMRADLVVEMMAYGDALYAVIKDPVALKYYRLQPQQFAMLERLDGQRSLVDLRDELQRDFPAVHFSVVDVQSLVTDLHDKGLVVSDRYRQGEVLRRKHREQSAKKIRQTVMNPLYIRLPGWDPDRTLTWMVRWLGWLFHPVTVALFLLIDVASLIFLAVRFDDISARLPEFHQFFAWPNLAYLWATMALTKVIHEFGHGLSCKYFGAECHGMGIMLLVFSPTMYCDVSDSWMLRNKWHRIAIAAAGMYIEVFIAALAIFMWWGSQPGLFNHLCLNVFFISTVTTVMFNANPLMRYDGYYMLSDYLEIPNLRQKASRMFQEVFSKYCLGSEMPVDPFMPSQKRHWFVIYAIATTVYQFVILFGVTLFLYTVLKPYGLQSIGIMAAVFSLTMTVGGLLWSLFQLIRMPRPEPLSRWRVSFTLACVAGIGALAVMVPVPWYAEAPFTIAPVQEEMVFAFVPGTLKEVHRRAGDEVRKGDIIAVLVNEDLEQKLDEVKAEEAAQQKEVQSYQDLDRPRDLLLAEQHLASLQAQRAEMEKMVAECTIRAPQPGFIVAAERKPEPTIEQAEERLSGWSGDPLGPKNIGSLIEARTPVCSIAANSRYEARLLVDQGDRRDIAVGQQVRMKLEHLPESTLDGKVESISARGIEFVPAVLSNKYKGPLPTVQDQQGREKLTSPAYQAAVPLDVDSLVVRTGMRGRARVIISHRSAWDWTWRWLRTTFQFKV</sequence>
<dbReference type="GO" id="GO:0005737">
    <property type="term" value="C:cytoplasm"/>
    <property type="evidence" value="ECO:0007669"/>
    <property type="project" value="TreeGrafter"/>
</dbReference>
<feature type="transmembrane region" description="Helical" evidence="2">
    <location>
        <begin position="153"/>
        <end position="179"/>
    </location>
</feature>
<dbReference type="GO" id="GO:0016020">
    <property type="term" value="C:membrane"/>
    <property type="evidence" value="ECO:0007669"/>
    <property type="project" value="InterPro"/>
</dbReference>
<dbReference type="PANTHER" id="PTHR13325:SF3">
    <property type="entry name" value="MEMBRANE-BOUND TRANSCRIPTION FACTOR SITE-2 PROTEASE"/>
    <property type="match status" value="1"/>
</dbReference>
<feature type="transmembrane region" description="Helical" evidence="2">
    <location>
        <begin position="288"/>
        <end position="309"/>
    </location>
</feature>
<feature type="transmembrane region" description="Helical" evidence="2">
    <location>
        <begin position="438"/>
        <end position="459"/>
    </location>
</feature>
<evidence type="ECO:0000313" key="5">
    <source>
        <dbReference type="Proteomes" id="UP000315700"/>
    </source>
</evidence>
<dbReference type="RefSeq" id="WP_145029289.1">
    <property type="nucleotide sequence ID" value="NZ_CP036271.1"/>
</dbReference>
<accession>A0A517SCF8</accession>
<dbReference type="Pfam" id="PF25973">
    <property type="entry name" value="BSH_CzcB"/>
    <property type="match status" value="1"/>
</dbReference>
<dbReference type="InterPro" id="IPR001193">
    <property type="entry name" value="MBTPS2"/>
</dbReference>
<organism evidence="4 5">
    <name type="scientific">Caulifigura coniformis</name>
    <dbReference type="NCBI Taxonomy" id="2527983"/>
    <lineage>
        <taxon>Bacteria</taxon>
        <taxon>Pseudomonadati</taxon>
        <taxon>Planctomycetota</taxon>
        <taxon>Planctomycetia</taxon>
        <taxon>Planctomycetales</taxon>
        <taxon>Planctomycetaceae</taxon>
        <taxon>Caulifigura</taxon>
    </lineage>
</organism>
<dbReference type="KEGG" id="ccos:Pan44_18180"/>
<dbReference type="SUPFAM" id="SSF111369">
    <property type="entry name" value="HlyD-like secretion proteins"/>
    <property type="match status" value="1"/>
</dbReference>
<dbReference type="AlphaFoldDB" id="A0A517SCF8"/>
<proteinExistence type="predicted"/>
<keyword evidence="2" id="KW-0472">Membrane</keyword>
<keyword evidence="5" id="KW-1185">Reference proteome</keyword>
<dbReference type="EMBL" id="CP036271">
    <property type="protein sequence ID" value="QDT53794.1"/>
    <property type="molecule type" value="Genomic_DNA"/>
</dbReference>
<keyword evidence="1" id="KW-0175">Coiled coil</keyword>
<feature type="domain" description="CzcB-like barrel-sandwich hybrid" evidence="3">
    <location>
        <begin position="472"/>
        <end position="572"/>
    </location>
</feature>
<evidence type="ECO:0000256" key="2">
    <source>
        <dbReference type="SAM" id="Phobius"/>
    </source>
</evidence>
<protein>
    <submittedName>
        <fullName evidence="4">HlyD family secretion protein</fullName>
    </submittedName>
</protein>
<dbReference type="Gene3D" id="2.40.50.100">
    <property type="match status" value="1"/>
</dbReference>
<dbReference type="InterPro" id="IPR058647">
    <property type="entry name" value="BSH_CzcB-like"/>
</dbReference>
<feature type="transmembrane region" description="Helical" evidence="2">
    <location>
        <begin position="260"/>
        <end position="282"/>
    </location>
</feature>
<feature type="coiled-coil region" evidence="1">
    <location>
        <begin position="503"/>
        <end position="563"/>
    </location>
</feature>
<keyword evidence="2" id="KW-0812">Transmembrane</keyword>
<dbReference type="Proteomes" id="UP000315700">
    <property type="component" value="Chromosome"/>
</dbReference>
<name>A0A517SCF8_9PLAN</name>
<dbReference type="GO" id="GO:0004222">
    <property type="term" value="F:metalloendopeptidase activity"/>
    <property type="evidence" value="ECO:0007669"/>
    <property type="project" value="InterPro"/>
</dbReference>
<dbReference type="InParanoid" id="A0A517SCF8"/>
<evidence type="ECO:0000313" key="4">
    <source>
        <dbReference type="EMBL" id="QDT53794.1"/>
    </source>
</evidence>
<feature type="transmembrane region" description="Helical" evidence="2">
    <location>
        <begin position="394"/>
        <end position="417"/>
    </location>
</feature>
<evidence type="ECO:0000256" key="1">
    <source>
        <dbReference type="SAM" id="Coils"/>
    </source>
</evidence>
<dbReference type="OrthoDB" id="9759690at2"/>
<evidence type="ECO:0000259" key="3">
    <source>
        <dbReference type="Pfam" id="PF25973"/>
    </source>
</evidence>
<reference evidence="4 5" key="1">
    <citation type="submission" date="2019-02" db="EMBL/GenBank/DDBJ databases">
        <title>Deep-cultivation of Planctomycetes and their phenomic and genomic characterization uncovers novel biology.</title>
        <authorList>
            <person name="Wiegand S."/>
            <person name="Jogler M."/>
            <person name="Boedeker C."/>
            <person name="Pinto D."/>
            <person name="Vollmers J."/>
            <person name="Rivas-Marin E."/>
            <person name="Kohn T."/>
            <person name="Peeters S.H."/>
            <person name="Heuer A."/>
            <person name="Rast P."/>
            <person name="Oberbeckmann S."/>
            <person name="Bunk B."/>
            <person name="Jeske O."/>
            <person name="Meyerdierks A."/>
            <person name="Storesund J.E."/>
            <person name="Kallscheuer N."/>
            <person name="Luecker S."/>
            <person name="Lage O.M."/>
            <person name="Pohl T."/>
            <person name="Merkel B.J."/>
            <person name="Hornburger P."/>
            <person name="Mueller R.-W."/>
            <person name="Bruemmer F."/>
            <person name="Labrenz M."/>
            <person name="Spormann A.M."/>
            <person name="Op den Camp H."/>
            <person name="Overmann J."/>
            <person name="Amann R."/>
            <person name="Jetten M.S.M."/>
            <person name="Mascher T."/>
            <person name="Medema M.H."/>
            <person name="Devos D.P."/>
            <person name="Kaster A.-K."/>
            <person name="Ovreas L."/>
            <person name="Rohde M."/>
            <person name="Galperin M.Y."/>
            <person name="Jogler C."/>
        </authorList>
    </citation>
    <scope>NUCLEOTIDE SEQUENCE [LARGE SCALE GENOMIC DNA]</scope>
    <source>
        <strain evidence="4 5">Pan44</strain>
    </source>
</reference>